<reference evidence="6 7" key="1">
    <citation type="submission" date="2024-09" db="EMBL/GenBank/DDBJ databases">
        <authorList>
            <person name="Sun Q."/>
            <person name="Mori K."/>
        </authorList>
    </citation>
    <scope>NUCLEOTIDE SEQUENCE [LARGE SCALE GENOMIC DNA]</scope>
    <source>
        <strain evidence="6 7">TBRC 4575</strain>
    </source>
</reference>
<dbReference type="RefSeq" id="WP_137645085.1">
    <property type="nucleotide sequence ID" value="NZ_BAABRM010000011.1"/>
</dbReference>
<organism evidence="6 7">
    <name type="scientific">Lactiplantibacillus plajomi</name>
    <dbReference type="NCBI Taxonomy" id="1457217"/>
    <lineage>
        <taxon>Bacteria</taxon>
        <taxon>Bacillati</taxon>
        <taxon>Bacillota</taxon>
        <taxon>Bacilli</taxon>
        <taxon>Lactobacillales</taxon>
        <taxon>Lactobacillaceae</taxon>
        <taxon>Lactiplantibacillus</taxon>
    </lineage>
</organism>
<evidence type="ECO:0000256" key="3">
    <source>
        <dbReference type="ARBA" id="ARBA00023163"/>
    </source>
</evidence>
<protein>
    <submittedName>
        <fullName evidence="6">Helix-turn-helix domain-containing protein</fullName>
    </submittedName>
</protein>
<keyword evidence="1" id="KW-0805">Transcription regulation</keyword>
<feature type="compositionally biased region" description="Basic residues" evidence="4">
    <location>
        <begin position="124"/>
        <end position="138"/>
    </location>
</feature>
<dbReference type="SMART" id="SM00530">
    <property type="entry name" value="HTH_XRE"/>
    <property type="match status" value="1"/>
</dbReference>
<evidence type="ECO:0000313" key="7">
    <source>
        <dbReference type="Proteomes" id="UP001589855"/>
    </source>
</evidence>
<keyword evidence="3" id="KW-0804">Transcription</keyword>
<evidence type="ECO:0000256" key="2">
    <source>
        <dbReference type="ARBA" id="ARBA00023125"/>
    </source>
</evidence>
<dbReference type="InterPro" id="IPR010982">
    <property type="entry name" value="Lambda_DNA-bd_dom_sf"/>
</dbReference>
<dbReference type="CDD" id="cd00093">
    <property type="entry name" value="HTH_XRE"/>
    <property type="match status" value="1"/>
</dbReference>
<dbReference type="PROSITE" id="PS50943">
    <property type="entry name" value="HTH_CROC1"/>
    <property type="match status" value="1"/>
</dbReference>
<evidence type="ECO:0000313" key="6">
    <source>
        <dbReference type="EMBL" id="MFC0424338.1"/>
    </source>
</evidence>
<evidence type="ECO:0000256" key="1">
    <source>
        <dbReference type="ARBA" id="ARBA00023015"/>
    </source>
</evidence>
<dbReference type="Gene3D" id="1.10.260.40">
    <property type="entry name" value="lambda repressor-like DNA-binding domains"/>
    <property type="match status" value="1"/>
</dbReference>
<dbReference type="EMBL" id="JBHLUK010000070">
    <property type="protein sequence ID" value="MFC0424338.1"/>
    <property type="molecule type" value="Genomic_DNA"/>
</dbReference>
<proteinExistence type="predicted"/>
<comment type="caution">
    <text evidence="6">The sequence shown here is derived from an EMBL/GenBank/DDBJ whole genome shotgun (WGS) entry which is preliminary data.</text>
</comment>
<feature type="domain" description="HTH cro/C1-type" evidence="5">
    <location>
        <begin position="8"/>
        <end position="62"/>
    </location>
</feature>
<evidence type="ECO:0000256" key="4">
    <source>
        <dbReference type="SAM" id="MobiDB-lite"/>
    </source>
</evidence>
<name>A0ABV6K8I4_9LACO</name>
<dbReference type="Pfam" id="PF12844">
    <property type="entry name" value="HTH_19"/>
    <property type="match status" value="1"/>
</dbReference>
<dbReference type="Proteomes" id="UP001589855">
    <property type="component" value="Unassembled WGS sequence"/>
</dbReference>
<dbReference type="InterPro" id="IPR001387">
    <property type="entry name" value="Cro/C1-type_HTH"/>
</dbReference>
<gene>
    <name evidence="6" type="ORF">ACFFGS_09435</name>
</gene>
<dbReference type="PANTHER" id="PTHR40661">
    <property type="match status" value="1"/>
</dbReference>
<sequence length="138" mass="15217">MGVFAERLKTAMQQAELSSAQLAKQTGIGRSSISQWLSEKYVAKHDKVVTLAEALAVDPEWLVGLTDQPTPPATLPVEPVVEATPPVDPQLVALWQQLDEPQRAKLLKKANKLLAKEVQETGKGKRKAKKKKKKSKKK</sequence>
<keyword evidence="7" id="KW-1185">Reference proteome</keyword>
<evidence type="ECO:0000259" key="5">
    <source>
        <dbReference type="PROSITE" id="PS50943"/>
    </source>
</evidence>
<dbReference type="SUPFAM" id="SSF47413">
    <property type="entry name" value="lambda repressor-like DNA-binding domains"/>
    <property type="match status" value="1"/>
</dbReference>
<keyword evidence="2" id="KW-0238">DNA-binding</keyword>
<feature type="region of interest" description="Disordered" evidence="4">
    <location>
        <begin position="117"/>
        <end position="138"/>
    </location>
</feature>
<dbReference type="PANTHER" id="PTHR40661:SF1">
    <property type="entry name" value="HTH CRO_C1-TYPE DOMAIN-CONTAINING PROTEIN"/>
    <property type="match status" value="1"/>
</dbReference>
<accession>A0ABV6K8I4</accession>